<evidence type="ECO:0000313" key="7">
    <source>
        <dbReference type="EMBL" id="QEH34885.1"/>
    </source>
</evidence>
<dbReference type="PANTHER" id="PTHR14218:SF15">
    <property type="entry name" value="TRIPEPTIDYL-PEPTIDASE 1"/>
    <property type="match status" value="1"/>
</dbReference>
<dbReference type="Proteomes" id="UP000324233">
    <property type="component" value="Chromosome"/>
</dbReference>
<dbReference type="PROSITE" id="PS51892">
    <property type="entry name" value="SUBTILASE"/>
    <property type="match status" value="1"/>
</dbReference>
<keyword evidence="3" id="KW-0720">Serine protease</keyword>
<evidence type="ECO:0000256" key="5">
    <source>
        <dbReference type="SAM" id="MobiDB-lite"/>
    </source>
</evidence>
<keyword evidence="8" id="KW-1185">Reference proteome</keyword>
<dbReference type="GO" id="GO:0004252">
    <property type="term" value="F:serine-type endopeptidase activity"/>
    <property type="evidence" value="ECO:0007669"/>
    <property type="project" value="InterPro"/>
</dbReference>
<dbReference type="RefSeq" id="WP_148594750.1">
    <property type="nucleotide sequence ID" value="NZ_CP042997.1"/>
</dbReference>
<dbReference type="SUPFAM" id="SSF52743">
    <property type="entry name" value="Subtilisin-like"/>
    <property type="match status" value="1"/>
</dbReference>
<feature type="region of interest" description="Disordered" evidence="5">
    <location>
        <begin position="435"/>
        <end position="485"/>
    </location>
</feature>
<dbReference type="EC" id="3.4.21.100" evidence="7"/>
<evidence type="ECO:0000256" key="1">
    <source>
        <dbReference type="ARBA" id="ARBA00022670"/>
    </source>
</evidence>
<keyword evidence="2 7" id="KW-0378">Hydrolase</keyword>
<dbReference type="OrthoDB" id="263396at2"/>
<dbReference type="InterPro" id="IPR036852">
    <property type="entry name" value="Peptidase_S8/S53_dom_sf"/>
</dbReference>
<comment type="similarity">
    <text evidence="4">Belongs to the peptidase S8 family.</text>
</comment>
<feature type="compositionally biased region" description="Low complexity" evidence="5">
    <location>
        <begin position="518"/>
        <end position="535"/>
    </location>
</feature>
<dbReference type="AlphaFoldDB" id="A0A5B9W459"/>
<feature type="compositionally biased region" description="Pro residues" evidence="5">
    <location>
        <begin position="601"/>
        <end position="610"/>
    </location>
</feature>
<gene>
    <name evidence="7" type="primary">pcp_2</name>
    <name evidence="7" type="ORF">OJF2_34300</name>
</gene>
<feature type="region of interest" description="Disordered" evidence="5">
    <location>
        <begin position="518"/>
        <end position="634"/>
    </location>
</feature>
<dbReference type="InterPro" id="IPR030400">
    <property type="entry name" value="Sedolisin_dom"/>
</dbReference>
<evidence type="ECO:0000256" key="3">
    <source>
        <dbReference type="ARBA" id="ARBA00022825"/>
    </source>
</evidence>
<evidence type="ECO:0000313" key="8">
    <source>
        <dbReference type="Proteomes" id="UP000324233"/>
    </source>
</evidence>
<evidence type="ECO:0000256" key="4">
    <source>
        <dbReference type="PROSITE-ProRule" id="PRU01240"/>
    </source>
</evidence>
<dbReference type="CDD" id="cd04056">
    <property type="entry name" value="Peptidases_S53"/>
    <property type="match status" value="1"/>
</dbReference>
<keyword evidence="1" id="KW-0645">Protease</keyword>
<dbReference type="InterPro" id="IPR050819">
    <property type="entry name" value="Tripeptidyl-peptidase_I"/>
</dbReference>
<feature type="compositionally biased region" description="Low complexity" evidence="5">
    <location>
        <begin position="475"/>
        <end position="485"/>
    </location>
</feature>
<proteinExistence type="inferred from homology"/>
<reference evidence="7 8" key="1">
    <citation type="submission" date="2019-08" db="EMBL/GenBank/DDBJ databases">
        <title>Deep-cultivation of Planctomycetes and their phenomic and genomic characterization uncovers novel biology.</title>
        <authorList>
            <person name="Wiegand S."/>
            <person name="Jogler M."/>
            <person name="Boedeker C."/>
            <person name="Pinto D."/>
            <person name="Vollmers J."/>
            <person name="Rivas-Marin E."/>
            <person name="Kohn T."/>
            <person name="Peeters S.H."/>
            <person name="Heuer A."/>
            <person name="Rast P."/>
            <person name="Oberbeckmann S."/>
            <person name="Bunk B."/>
            <person name="Jeske O."/>
            <person name="Meyerdierks A."/>
            <person name="Storesund J.E."/>
            <person name="Kallscheuer N."/>
            <person name="Luecker S."/>
            <person name="Lage O.M."/>
            <person name="Pohl T."/>
            <person name="Merkel B.J."/>
            <person name="Hornburger P."/>
            <person name="Mueller R.-W."/>
            <person name="Bruemmer F."/>
            <person name="Labrenz M."/>
            <person name="Spormann A.M."/>
            <person name="Op den Camp H."/>
            <person name="Overmann J."/>
            <person name="Amann R."/>
            <person name="Jetten M.S.M."/>
            <person name="Mascher T."/>
            <person name="Medema M.H."/>
            <person name="Devos D.P."/>
            <person name="Kaster A.-K."/>
            <person name="Ovreas L."/>
            <person name="Rohde M."/>
            <person name="Galperin M.Y."/>
            <person name="Jogler C."/>
        </authorList>
    </citation>
    <scope>NUCLEOTIDE SEQUENCE [LARGE SCALE GENOMIC DNA]</scope>
    <source>
        <strain evidence="7 8">OJF2</strain>
    </source>
</reference>
<feature type="domain" description="Peptidase S53" evidence="6">
    <location>
        <begin position="67"/>
        <end position="431"/>
    </location>
</feature>
<sequence length="712" mass="70641">MHDTRSRVGLGARGLAQVRRRQRFHFRAGWEALEDRQLLSTAADLGGIKVTSNLDVTALAGTSTTSGYTPSQVRSAYGVNAVTFSSSGGTVSGTGAGQTIAVVVAYNDTRIASDLATFSSAYGLPSMSSSPSSSSSPTFTVDNLGGSSSRTDAGWALETALDVEWVHAMAPQANIVLVEAASDSLGDMFGAVNAARNLPGVSVVSMSWGATEFLGDTGYDSLFTTPAGHTGVTFVAASGDTGAWYGVMYPASSSNVLAVGGASTTISGSGTIASQSGWSGSTGGYSGASTGFWSYESVPSYQSSTLTSAGLNIGTRTVPDVSFNADPSTGVAVYSSVAYQGQSGWFRLGGTSAAAPAWAGLIAVADQGLSLAGKSALSGRQAMTDLYALPSSDFNDVTSGSNGYGARAGYDLVTGLGTPRANLLIAGIVSMGTSSGTTSTGASSGSTSGGSTSTGTNGGSTGRSNPPPHRGPGGRPFAEASVGSTAGTAATAVTATATTTVEVQALAPTSTTTAAAQATSSTSTSASSSSSTASQVGQSQGTAATLPTQSTPADPAATGSRSLALDSTPHDPLPPSQDGAGDDASPAAAGDASMPDAAPAPEVPASPTPAPMDELPSDPLPILPDEPGPEGTWTGLADVIRARHPMEVAARPQPAGPAWPAAPIAEGLGGDAGWAAPAMAGAVAVAAGAYQLILARADRLPRGPSRRRRWQP</sequence>
<dbReference type="GO" id="GO:0008240">
    <property type="term" value="F:tripeptidyl-peptidase activity"/>
    <property type="evidence" value="ECO:0007669"/>
    <property type="project" value="TreeGrafter"/>
</dbReference>
<dbReference type="KEGG" id="agv:OJF2_34300"/>
<comment type="caution">
    <text evidence="4">Lacks conserved residue(s) required for the propagation of feature annotation.</text>
</comment>
<evidence type="ECO:0000256" key="2">
    <source>
        <dbReference type="ARBA" id="ARBA00022801"/>
    </source>
</evidence>
<feature type="compositionally biased region" description="Polar residues" evidence="5">
    <location>
        <begin position="536"/>
        <end position="552"/>
    </location>
</feature>
<dbReference type="PROSITE" id="PS00138">
    <property type="entry name" value="SUBTILASE_SER"/>
    <property type="match status" value="1"/>
</dbReference>
<name>A0A5B9W459_9BACT</name>
<organism evidence="7 8">
    <name type="scientific">Aquisphaera giovannonii</name>
    <dbReference type="NCBI Taxonomy" id="406548"/>
    <lineage>
        <taxon>Bacteria</taxon>
        <taxon>Pseudomonadati</taxon>
        <taxon>Planctomycetota</taxon>
        <taxon>Planctomycetia</taxon>
        <taxon>Isosphaerales</taxon>
        <taxon>Isosphaeraceae</taxon>
        <taxon>Aquisphaera</taxon>
    </lineage>
</organism>
<dbReference type="Gene3D" id="3.40.50.200">
    <property type="entry name" value="Peptidase S8/S53 domain"/>
    <property type="match status" value="1"/>
</dbReference>
<feature type="compositionally biased region" description="Low complexity" evidence="5">
    <location>
        <begin position="578"/>
        <end position="600"/>
    </location>
</feature>
<dbReference type="EMBL" id="CP042997">
    <property type="protein sequence ID" value="QEH34885.1"/>
    <property type="molecule type" value="Genomic_DNA"/>
</dbReference>
<protein>
    <submittedName>
        <fullName evidence="7">Pseudomonalisin</fullName>
        <ecNumber evidence="7">3.4.21.100</ecNumber>
    </submittedName>
</protein>
<dbReference type="PROSITE" id="PS51695">
    <property type="entry name" value="SEDOLISIN"/>
    <property type="match status" value="1"/>
</dbReference>
<dbReference type="InterPro" id="IPR023828">
    <property type="entry name" value="Peptidase_S8_Ser-AS"/>
</dbReference>
<feature type="compositionally biased region" description="Low complexity" evidence="5">
    <location>
        <begin position="435"/>
        <end position="455"/>
    </location>
</feature>
<dbReference type="PANTHER" id="PTHR14218">
    <property type="entry name" value="PROTEASE S8 TRIPEPTIDYL PEPTIDASE I CLN2"/>
    <property type="match status" value="1"/>
</dbReference>
<evidence type="ECO:0000259" key="6">
    <source>
        <dbReference type="PROSITE" id="PS51695"/>
    </source>
</evidence>
<dbReference type="GO" id="GO:0006508">
    <property type="term" value="P:proteolysis"/>
    <property type="evidence" value="ECO:0007669"/>
    <property type="project" value="UniProtKB-KW"/>
</dbReference>
<accession>A0A5B9W459</accession>